<reference evidence="2 3" key="1">
    <citation type="submission" date="2016-10" db="EMBL/GenBank/DDBJ databases">
        <authorList>
            <person name="de Groot N.N."/>
        </authorList>
    </citation>
    <scope>NUCLEOTIDE SEQUENCE [LARGE SCALE GENOMIC DNA]</scope>
    <source>
        <strain evidence="2 3">DSM 46701</strain>
    </source>
</reference>
<dbReference type="RefSeq" id="WP_139179486.1">
    <property type="nucleotide sequence ID" value="NZ_FOCQ01000008.1"/>
</dbReference>
<keyword evidence="1" id="KW-1133">Transmembrane helix</keyword>
<dbReference type="AlphaFoldDB" id="A0A1H8FDK4"/>
<keyword evidence="1" id="KW-0812">Transmembrane</keyword>
<sequence>MSNEHHPFTFPPTQPEGYPPYIHDLDHYTDDFETDPLTDAAHSSQFFYGYPFFRPFPFFGVPFFRPFFFFGFPLRPFIW</sequence>
<feature type="transmembrane region" description="Helical" evidence="1">
    <location>
        <begin position="56"/>
        <end position="74"/>
    </location>
</feature>
<evidence type="ECO:0000313" key="3">
    <source>
        <dbReference type="Proteomes" id="UP000199695"/>
    </source>
</evidence>
<protein>
    <submittedName>
        <fullName evidence="2">Uncharacterized protein</fullName>
    </submittedName>
</protein>
<dbReference type="EMBL" id="FOCQ01000008">
    <property type="protein sequence ID" value="SEN29584.1"/>
    <property type="molecule type" value="Genomic_DNA"/>
</dbReference>
<proteinExistence type="predicted"/>
<dbReference type="Proteomes" id="UP000199695">
    <property type="component" value="Unassembled WGS sequence"/>
</dbReference>
<keyword evidence="1" id="KW-0472">Membrane</keyword>
<gene>
    <name evidence="2" type="ORF">SAMN05444955_108136</name>
</gene>
<name>A0A1H8FDK4_9BACL</name>
<keyword evidence="3" id="KW-1185">Reference proteome</keyword>
<accession>A0A1H8FDK4</accession>
<evidence type="ECO:0000256" key="1">
    <source>
        <dbReference type="SAM" id="Phobius"/>
    </source>
</evidence>
<evidence type="ECO:0000313" key="2">
    <source>
        <dbReference type="EMBL" id="SEN29584.1"/>
    </source>
</evidence>
<organism evidence="2 3">
    <name type="scientific">Lihuaxuella thermophila</name>
    <dbReference type="NCBI Taxonomy" id="1173111"/>
    <lineage>
        <taxon>Bacteria</taxon>
        <taxon>Bacillati</taxon>
        <taxon>Bacillota</taxon>
        <taxon>Bacilli</taxon>
        <taxon>Bacillales</taxon>
        <taxon>Thermoactinomycetaceae</taxon>
        <taxon>Lihuaxuella</taxon>
    </lineage>
</organism>
<dbReference type="STRING" id="1173111.SAMN05444955_108136"/>